<reference evidence="2" key="1">
    <citation type="submission" date="2020-01" db="EMBL/GenBank/DDBJ databases">
        <authorList>
            <person name="Meier V. D."/>
            <person name="Meier V D."/>
        </authorList>
    </citation>
    <scope>NUCLEOTIDE SEQUENCE</scope>
    <source>
        <strain evidence="2">HLG_WM_MAG_08</strain>
    </source>
</reference>
<dbReference type="AlphaFoldDB" id="A0A6S6TWG0"/>
<proteinExistence type="predicted"/>
<dbReference type="InterPro" id="IPR058510">
    <property type="entry name" value="DUF8197"/>
</dbReference>
<name>A0A6S6TWG0_9GAMM</name>
<dbReference type="Pfam" id="PF26620">
    <property type="entry name" value="DUF8197"/>
    <property type="match status" value="1"/>
</dbReference>
<feature type="region of interest" description="Disordered" evidence="1">
    <location>
        <begin position="1"/>
        <end position="31"/>
    </location>
</feature>
<evidence type="ECO:0000313" key="2">
    <source>
        <dbReference type="EMBL" id="CAA6819446.1"/>
    </source>
</evidence>
<accession>A0A6S6TWG0</accession>
<protein>
    <submittedName>
        <fullName evidence="2">Uncharacterized protein</fullName>
    </submittedName>
</protein>
<feature type="compositionally biased region" description="Polar residues" evidence="1">
    <location>
        <begin position="1"/>
        <end position="11"/>
    </location>
</feature>
<dbReference type="InterPro" id="IPR058059">
    <property type="entry name" value="PA3496-like"/>
</dbReference>
<dbReference type="NCBIfam" id="NF046101">
    <property type="entry name" value="PA3496_fam"/>
    <property type="match status" value="1"/>
</dbReference>
<organism evidence="2">
    <name type="scientific">uncultured Thiotrichaceae bacterium</name>
    <dbReference type="NCBI Taxonomy" id="298394"/>
    <lineage>
        <taxon>Bacteria</taxon>
        <taxon>Pseudomonadati</taxon>
        <taxon>Pseudomonadota</taxon>
        <taxon>Gammaproteobacteria</taxon>
        <taxon>Thiotrichales</taxon>
        <taxon>Thiotrichaceae</taxon>
        <taxon>environmental samples</taxon>
    </lineage>
</organism>
<evidence type="ECO:0000256" key="1">
    <source>
        <dbReference type="SAM" id="MobiDB-lite"/>
    </source>
</evidence>
<sequence length="64" mass="7531">MSVNDKNNNPTPLDVEKNINETVETNTDQEKKPHIIRRNIEDHLAERALKKRLTDIFDDDFLLD</sequence>
<dbReference type="EMBL" id="CACVAV010000300">
    <property type="protein sequence ID" value="CAA6819446.1"/>
    <property type="molecule type" value="Genomic_DNA"/>
</dbReference>
<gene>
    <name evidence="2" type="ORF">HELGO_WM20894</name>
</gene>